<feature type="transmembrane region" description="Helical" evidence="1">
    <location>
        <begin position="42"/>
        <end position="58"/>
    </location>
</feature>
<evidence type="ECO:0000256" key="1">
    <source>
        <dbReference type="SAM" id="Phobius"/>
    </source>
</evidence>
<sequence>MDDNAQQFNDLEQLIEHLDTSTRNSERVSLGMIVESIGDRSFGPLLLVAGLITLAPLIGDIPGVPTLMAILVLLVSVQLILGRRHFWLPQWLLRRSVEEKTFTRGIRWMRRPAYWIDKLLRPRLSMLVRGPGLYAVAVTCSLIAFAMPLMEVVPFSANGAGAALTLFGLALIGRDGLLALIGFLLLPGTAGFIIYQLT</sequence>
<proteinExistence type="predicted"/>
<feature type="transmembrane region" description="Helical" evidence="1">
    <location>
        <begin position="152"/>
        <end position="172"/>
    </location>
</feature>
<keyword evidence="1" id="KW-0812">Transmembrane</keyword>
<dbReference type="PANTHER" id="PTHR41795:SF1">
    <property type="entry name" value="EXOPOLYSACCHARIDE SYNTHESIS PROTEIN"/>
    <property type="match status" value="1"/>
</dbReference>
<accession>A0ABV7M426</accession>
<dbReference type="RefSeq" id="WP_019018302.1">
    <property type="nucleotide sequence ID" value="NZ_BMXD01000001.1"/>
</dbReference>
<dbReference type="PIRSF" id="PIRSF033239">
    <property type="entry name" value="ExoD"/>
    <property type="match status" value="1"/>
</dbReference>
<keyword evidence="3" id="KW-1185">Reference proteome</keyword>
<protein>
    <submittedName>
        <fullName evidence="2">Exopolysaccharide biosynthesis protein</fullName>
    </submittedName>
</protein>
<reference evidence="3" key="1">
    <citation type="journal article" date="2019" name="Int. J. Syst. Evol. Microbiol.">
        <title>The Global Catalogue of Microorganisms (GCM) 10K type strain sequencing project: providing services to taxonomists for standard genome sequencing and annotation.</title>
        <authorList>
            <consortium name="The Broad Institute Genomics Platform"/>
            <consortium name="The Broad Institute Genome Sequencing Center for Infectious Disease"/>
            <person name="Wu L."/>
            <person name="Ma J."/>
        </authorList>
    </citation>
    <scope>NUCLEOTIDE SEQUENCE [LARGE SCALE GENOMIC DNA]</scope>
    <source>
        <strain evidence="3">KCTC 12847</strain>
    </source>
</reference>
<dbReference type="InterPro" id="IPR010331">
    <property type="entry name" value="ExoD"/>
</dbReference>
<dbReference type="Proteomes" id="UP001595640">
    <property type="component" value="Unassembled WGS sequence"/>
</dbReference>
<feature type="transmembrane region" description="Helical" evidence="1">
    <location>
        <begin position="64"/>
        <end position="81"/>
    </location>
</feature>
<name>A0ABV7M426_9GAMM</name>
<dbReference type="PANTHER" id="PTHR41795">
    <property type="entry name" value="EXOPOLYSACCHARIDE SYNTHESIS PROTEIN"/>
    <property type="match status" value="1"/>
</dbReference>
<evidence type="ECO:0000313" key="2">
    <source>
        <dbReference type="EMBL" id="MFC3293002.1"/>
    </source>
</evidence>
<comment type="caution">
    <text evidence="2">The sequence shown here is derived from an EMBL/GenBank/DDBJ whole genome shotgun (WGS) entry which is preliminary data.</text>
</comment>
<dbReference type="EMBL" id="JBHRUH010000031">
    <property type="protein sequence ID" value="MFC3293002.1"/>
    <property type="molecule type" value="Genomic_DNA"/>
</dbReference>
<keyword evidence="1" id="KW-0472">Membrane</keyword>
<organism evidence="2 3">
    <name type="scientific">Modicisalibacter luteus</name>
    <dbReference type="NCBI Taxonomy" id="453962"/>
    <lineage>
        <taxon>Bacteria</taxon>
        <taxon>Pseudomonadati</taxon>
        <taxon>Pseudomonadota</taxon>
        <taxon>Gammaproteobacteria</taxon>
        <taxon>Oceanospirillales</taxon>
        <taxon>Halomonadaceae</taxon>
        <taxon>Modicisalibacter</taxon>
    </lineage>
</organism>
<evidence type="ECO:0000313" key="3">
    <source>
        <dbReference type="Proteomes" id="UP001595640"/>
    </source>
</evidence>
<feature type="transmembrane region" description="Helical" evidence="1">
    <location>
        <begin position="126"/>
        <end position="146"/>
    </location>
</feature>
<keyword evidence="1" id="KW-1133">Transmembrane helix</keyword>
<feature type="transmembrane region" description="Helical" evidence="1">
    <location>
        <begin position="177"/>
        <end position="197"/>
    </location>
</feature>
<dbReference type="Pfam" id="PF06055">
    <property type="entry name" value="ExoD"/>
    <property type="match status" value="1"/>
</dbReference>
<gene>
    <name evidence="2" type="ORF">ACFOEI_13150</name>
</gene>